<dbReference type="PANTHER" id="PTHR43639">
    <property type="entry name" value="OXIDOREDUCTASE, SHORT-CHAIN DEHYDROGENASE/REDUCTASE FAMILY (AFU_ORTHOLOGUE AFUA_5G02870)"/>
    <property type="match status" value="1"/>
</dbReference>
<evidence type="ECO:0000313" key="4">
    <source>
        <dbReference type="Proteomes" id="UP000029549"/>
    </source>
</evidence>
<dbReference type="PRINTS" id="PR00081">
    <property type="entry name" value="GDHRDH"/>
</dbReference>
<evidence type="ECO:0000313" key="3">
    <source>
        <dbReference type="EMBL" id="KGH11546.1"/>
    </source>
</evidence>
<evidence type="ECO:0000256" key="1">
    <source>
        <dbReference type="ARBA" id="ARBA00006484"/>
    </source>
</evidence>
<gene>
    <name evidence="3" type="ORF">P608_13190</name>
</gene>
<dbReference type="AlphaFoldDB" id="A0A0E3BX73"/>
<dbReference type="Proteomes" id="UP000029549">
    <property type="component" value="Unassembled WGS sequence"/>
</dbReference>
<reference evidence="3 4" key="1">
    <citation type="submission" date="2013-09" db="EMBL/GenBank/DDBJ databases">
        <title>High correlation between genotypes and phenotypes of environmental bacteria Comamonas testosteroni strains.</title>
        <authorList>
            <person name="Liu L."/>
            <person name="Zhu W."/>
            <person name="Xia X."/>
            <person name="Xu B."/>
            <person name="Luo M."/>
            <person name="Wang G."/>
        </authorList>
    </citation>
    <scope>NUCLEOTIDE SEQUENCE [LARGE SCALE GENOMIC DNA]</scope>
    <source>
        <strain evidence="3 4">DF2</strain>
    </source>
</reference>
<accession>A0A0E3BX73</accession>
<dbReference type="NCBIfam" id="NF006597">
    <property type="entry name" value="PRK09134.1"/>
    <property type="match status" value="1"/>
</dbReference>
<comment type="similarity">
    <text evidence="1">Belongs to the short-chain dehydrogenases/reductases (SDR) family.</text>
</comment>
<dbReference type="Pfam" id="PF13561">
    <property type="entry name" value="adh_short_C2"/>
    <property type="match status" value="1"/>
</dbReference>
<dbReference type="InterPro" id="IPR002347">
    <property type="entry name" value="SDR_fam"/>
</dbReference>
<dbReference type="InterPro" id="IPR036291">
    <property type="entry name" value="NAD(P)-bd_dom_sf"/>
</dbReference>
<dbReference type="PRINTS" id="PR00080">
    <property type="entry name" value="SDRFAMILY"/>
</dbReference>
<evidence type="ECO:0000256" key="2">
    <source>
        <dbReference type="ARBA" id="ARBA00023002"/>
    </source>
</evidence>
<sequence length="261" mass="28212">MSSPARPRTVLVTGSARRLGRDMALALARAGWQVAVHYRDSREQAMQTVASCAQLSGDSAAFDADFFDEESVRSLVPRVVERFGRIDAVVNNASLFEHDDAQSFSYVALEAHMRSNTGAPILLSQALHAHVQERAAAGEESAQGAVVNVLDQKLWNQNPDFLSYTLSKAALEAANTMLALALAPSVRVVGVAPGLTLTSHMLSQEKFETLHAMSPLGRSSSSEDIAAAVCFALENRSMTGTTMLVDGGQHLQRFERDFSMM</sequence>
<dbReference type="Gene3D" id="3.40.50.720">
    <property type="entry name" value="NAD(P)-binding Rossmann-like Domain"/>
    <property type="match status" value="1"/>
</dbReference>
<organism evidence="3 4">
    <name type="scientific">Comamonas thiooxydans</name>
    <dbReference type="NCBI Taxonomy" id="363952"/>
    <lineage>
        <taxon>Bacteria</taxon>
        <taxon>Pseudomonadati</taxon>
        <taxon>Pseudomonadota</taxon>
        <taxon>Betaproteobacteria</taxon>
        <taxon>Burkholderiales</taxon>
        <taxon>Comamonadaceae</taxon>
        <taxon>Comamonas</taxon>
    </lineage>
</organism>
<keyword evidence="2" id="KW-0560">Oxidoreductase</keyword>
<proteinExistence type="inferred from homology"/>
<name>A0A0E3BX73_9BURK</name>
<dbReference type="RefSeq" id="WP_034391136.1">
    <property type="nucleotide sequence ID" value="NZ_AWTM01000065.1"/>
</dbReference>
<dbReference type="GO" id="GO:0016491">
    <property type="term" value="F:oxidoreductase activity"/>
    <property type="evidence" value="ECO:0007669"/>
    <property type="project" value="UniProtKB-KW"/>
</dbReference>
<dbReference type="EMBL" id="AWTP01000111">
    <property type="protein sequence ID" value="KGH11546.1"/>
    <property type="molecule type" value="Genomic_DNA"/>
</dbReference>
<dbReference type="SUPFAM" id="SSF51735">
    <property type="entry name" value="NAD(P)-binding Rossmann-fold domains"/>
    <property type="match status" value="1"/>
</dbReference>
<keyword evidence="4" id="KW-1185">Reference proteome</keyword>
<comment type="caution">
    <text evidence="3">The sequence shown here is derived from an EMBL/GenBank/DDBJ whole genome shotgun (WGS) entry which is preliminary data.</text>
</comment>
<dbReference type="PANTHER" id="PTHR43639:SF1">
    <property type="entry name" value="SHORT-CHAIN DEHYDROGENASE_REDUCTASE FAMILY PROTEIN"/>
    <property type="match status" value="1"/>
</dbReference>
<protein>
    <submittedName>
        <fullName evidence="3">Short-chain dehydrogenase</fullName>
    </submittedName>
</protein>